<proteinExistence type="predicted"/>
<dbReference type="EMBL" id="OU900096">
    <property type="protein sequence ID" value="CAG9860482.1"/>
    <property type="molecule type" value="Genomic_DNA"/>
</dbReference>
<keyword evidence="3" id="KW-1185">Reference proteome</keyword>
<feature type="region of interest" description="Disordered" evidence="1">
    <location>
        <begin position="311"/>
        <end position="348"/>
    </location>
</feature>
<evidence type="ECO:0000313" key="3">
    <source>
        <dbReference type="Proteomes" id="UP001153712"/>
    </source>
</evidence>
<accession>A0A9N9TPV8</accession>
<dbReference type="Proteomes" id="UP001153712">
    <property type="component" value="Chromosome 3"/>
</dbReference>
<gene>
    <name evidence="2" type="ORF">PHYEVI_LOCUS6835</name>
</gene>
<feature type="region of interest" description="Disordered" evidence="1">
    <location>
        <begin position="174"/>
        <end position="299"/>
    </location>
</feature>
<feature type="compositionally biased region" description="Basic and acidic residues" evidence="1">
    <location>
        <begin position="255"/>
        <end position="268"/>
    </location>
</feature>
<dbReference type="OrthoDB" id="6747088at2759"/>
<protein>
    <submittedName>
        <fullName evidence="2">Uncharacterized protein</fullName>
    </submittedName>
</protein>
<feature type="compositionally biased region" description="Polar residues" evidence="1">
    <location>
        <begin position="311"/>
        <end position="325"/>
    </location>
</feature>
<evidence type="ECO:0000256" key="1">
    <source>
        <dbReference type="SAM" id="MobiDB-lite"/>
    </source>
</evidence>
<feature type="compositionally biased region" description="Basic residues" evidence="1">
    <location>
        <begin position="245"/>
        <end position="254"/>
    </location>
</feature>
<feature type="compositionally biased region" description="Basic and acidic residues" evidence="1">
    <location>
        <begin position="195"/>
        <end position="207"/>
    </location>
</feature>
<evidence type="ECO:0000313" key="2">
    <source>
        <dbReference type="EMBL" id="CAG9860482.1"/>
    </source>
</evidence>
<organism evidence="2 3">
    <name type="scientific">Phyllotreta striolata</name>
    <name type="common">Striped flea beetle</name>
    <name type="synonym">Crioceris striolata</name>
    <dbReference type="NCBI Taxonomy" id="444603"/>
    <lineage>
        <taxon>Eukaryota</taxon>
        <taxon>Metazoa</taxon>
        <taxon>Ecdysozoa</taxon>
        <taxon>Arthropoda</taxon>
        <taxon>Hexapoda</taxon>
        <taxon>Insecta</taxon>
        <taxon>Pterygota</taxon>
        <taxon>Neoptera</taxon>
        <taxon>Endopterygota</taxon>
        <taxon>Coleoptera</taxon>
        <taxon>Polyphaga</taxon>
        <taxon>Cucujiformia</taxon>
        <taxon>Chrysomeloidea</taxon>
        <taxon>Chrysomelidae</taxon>
        <taxon>Galerucinae</taxon>
        <taxon>Alticini</taxon>
        <taxon>Phyllotreta</taxon>
    </lineage>
</organism>
<sequence length="348" mass="38999">MTSAIVDLDSSADDDFYDFSDESITAREKICSIPDTILQYNARIRSNRNVSIFDTDPEYSNDGITYLCPGRGRGSVSTIFRPGQPFNYSADDEEEIKRLLKKHSGHVFRNEAIEMRIQNAKKKSSSPMPKDSKDSEFCDASEETNEAVLKLTEVNSSSECSPLTVNSVWPKLEKRNTSPKKKNLVPPPLSAILKSGREEAKTRKESAKSSLNPSAPAFCYASSSHDKESNSLDSNNSRSKEASKKDKRLSRRQRHADVSWREKDDKTVSHSPPILRSPHKETHKTYNSSFNELSSSSSSSAYFDEDVINVSDTSSSDHQYRQATLQGKKYPAKRTFNIHSSADFPTLS</sequence>
<dbReference type="AlphaFoldDB" id="A0A9N9TPV8"/>
<feature type="region of interest" description="Disordered" evidence="1">
    <location>
        <begin position="118"/>
        <end position="140"/>
    </location>
</feature>
<name>A0A9N9TPV8_PHYSR</name>
<reference evidence="2" key="1">
    <citation type="submission" date="2022-01" db="EMBL/GenBank/DDBJ databases">
        <authorList>
            <person name="King R."/>
        </authorList>
    </citation>
    <scope>NUCLEOTIDE SEQUENCE</scope>
</reference>